<dbReference type="Pfam" id="PF00501">
    <property type="entry name" value="AMP-binding"/>
    <property type="match status" value="1"/>
</dbReference>
<dbReference type="RefSeq" id="WP_147115745.1">
    <property type="nucleotide sequence ID" value="NZ_BJVJ01000123.1"/>
</dbReference>
<evidence type="ECO:0000313" key="6">
    <source>
        <dbReference type="Proteomes" id="UP000321685"/>
    </source>
</evidence>
<dbReference type="Gene3D" id="3.30.300.30">
    <property type="match status" value="1"/>
</dbReference>
<dbReference type="EMBL" id="BJVJ01000123">
    <property type="protein sequence ID" value="GEL26919.1"/>
    <property type="molecule type" value="Genomic_DNA"/>
</dbReference>
<dbReference type="AlphaFoldDB" id="A0A511DQ58"/>
<proteinExistence type="inferred from homology"/>
<gene>
    <name evidence="5" type="ORF">PSU4_58730</name>
</gene>
<dbReference type="InterPro" id="IPR025110">
    <property type="entry name" value="AMP-bd_C"/>
</dbReference>
<protein>
    <submittedName>
        <fullName evidence="5">AMP-dependent acyl-CoA synthetase</fullName>
    </submittedName>
</protein>
<reference evidence="5 6" key="1">
    <citation type="submission" date="2019-07" db="EMBL/GenBank/DDBJ databases">
        <title>Whole genome shotgun sequence of Pseudonocardia sulfidoxydans NBRC 16205.</title>
        <authorList>
            <person name="Hosoyama A."/>
            <person name="Uohara A."/>
            <person name="Ohji S."/>
            <person name="Ichikawa N."/>
        </authorList>
    </citation>
    <scope>NUCLEOTIDE SEQUENCE [LARGE SCALE GENOMIC DNA]</scope>
    <source>
        <strain evidence="5 6">NBRC 16205</strain>
    </source>
</reference>
<comment type="caution">
    <text evidence="5">The sequence shown here is derived from an EMBL/GenBank/DDBJ whole genome shotgun (WGS) entry which is preliminary data.</text>
</comment>
<accession>A0A511DQ58</accession>
<dbReference type="InterPro" id="IPR045851">
    <property type="entry name" value="AMP-bd_C_sf"/>
</dbReference>
<comment type="similarity">
    <text evidence="1">Belongs to the ATP-dependent AMP-binding enzyme family.</text>
</comment>
<dbReference type="Gene3D" id="3.40.50.12780">
    <property type="entry name" value="N-terminal domain of ligase-like"/>
    <property type="match status" value="1"/>
</dbReference>
<keyword evidence="6" id="KW-1185">Reference proteome</keyword>
<dbReference type="PANTHER" id="PTHR43201:SF5">
    <property type="entry name" value="MEDIUM-CHAIN ACYL-COA LIGASE ACSF2, MITOCHONDRIAL"/>
    <property type="match status" value="1"/>
</dbReference>
<dbReference type="SUPFAM" id="SSF56801">
    <property type="entry name" value="Acetyl-CoA synthetase-like"/>
    <property type="match status" value="1"/>
</dbReference>
<dbReference type="GO" id="GO:0006631">
    <property type="term" value="P:fatty acid metabolic process"/>
    <property type="evidence" value="ECO:0007669"/>
    <property type="project" value="TreeGrafter"/>
</dbReference>
<organism evidence="5 6">
    <name type="scientific">Pseudonocardia sulfidoxydans NBRC 16205</name>
    <dbReference type="NCBI Taxonomy" id="1223511"/>
    <lineage>
        <taxon>Bacteria</taxon>
        <taxon>Bacillati</taxon>
        <taxon>Actinomycetota</taxon>
        <taxon>Actinomycetes</taxon>
        <taxon>Pseudonocardiales</taxon>
        <taxon>Pseudonocardiaceae</taxon>
        <taxon>Pseudonocardia</taxon>
    </lineage>
</organism>
<evidence type="ECO:0000256" key="1">
    <source>
        <dbReference type="ARBA" id="ARBA00006432"/>
    </source>
</evidence>
<dbReference type="OrthoDB" id="9803968at2"/>
<keyword evidence="2" id="KW-0436">Ligase</keyword>
<evidence type="ECO:0000259" key="4">
    <source>
        <dbReference type="Pfam" id="PF13193"/>
    </source>
</evidence>
<feature type="domain" description="AMP-binding enzyme C-terminal" evidence="4">
    <location>
        <begin position="456"/>
        <end position="533"/>
    </location>
</feature>
<name>A0A511DQ58_9PSEU</name>
<evidence type="ECO:0000313" key="5">
    <source>
        <dbReference type="EMBL" id="GEL26919.1"/>
    </source>
</evidence>
<sequence>MRLHPQERIDEFVAAGWWRDDPAWTWDALFRERVTERVDATAVVDPANREALLGTPPRRLSWTELDAEIDRFAGVLHRAGVGVDDVVGTQLANTVELVVAYLACVRLGAIVSPFPMQYREHELSTLAPVAGLRAFVTVSRFGDRSPAAEASSVGGFEVLTLDGPARFDTTPLPAPKRHPSDVVTLCWTSGTEATPKGVPRCANGWNVIGEGCAAAPALTADDVILSPFPLVNMAGFGGVLVPWLLTGATLVQHHPFDLPTFLGQIAHERVTYTLAPPALLTGMLRAPGLLDSADLSSLRVIGSGSAPLSGRLIREWRDRFGIEVTNFFGSNEGVPLISDQHTVPDPDARAAFFPWFGGPGLSWPNPTSAGVRTRLVDMGSGAEITAPGTPGELRVAGPTIFSGYWRGSAADPFDEQGFYRSGDVFEIAPEDPTMLRYVDRARDLVVRGGTNISPAEIEALLLAHPAVADAAVVGYPDDVLGERVAAVVVPSSGVPSPTLDELVAALRAEKIASYKLPERLEIVDALPRNPVGKILKRDLRERLRG</sequence>
<dbReference type="InterPro" id="IPR000873">
    <property type="entry name" value="AMP-dep_synth/lig_dom"/>
</dbReference>
<dbReference type="PANTHER" id="PTHR43201">
    <property type="entry name" value="ACYL-COA SYNTHETASE"/>
    <property type="match status" value="1"/>
</dbReference>
<dbReference type="InterPro" id="IPR042099">
    <property type="entry name" value="ANL_N_sf"/>
</dbReference>
<dbReference type="Proteomes" id="UP000321685">
    <property type="component" value="Unassembled WGS sequence"/>
</dbReference>
<evidence type="ECO:0000256" key="2">
    <source>
        <dbReference type="ARBA" id="ARBA00022598"/>
    </source>
</evidence>
<dbReference type="GO" id="GO:0031956">
    <property type="term" value="F:medium-chain fatty acid-CoA ligase activity"/>
    <property type="evidence" value="ECO:0007669"/>
    <property type="project" value="TreeGrafter"/>
</dbReference>
<evidence type="ECO:0000259" key="3">
    <source>
        <dbReference type="Pfam" id="PF00501"/>
    </source>
</evidence>
<feature type="domain" description="AMP-dependent synthetase/ligase" evidence="3">
    <location>
        <begin position="30"/>
        <end position="405"/>
    </location>
</feature>
<dbReference type="Pfam" id="PF13193">
    <property type="entry name" value="AMP-binding_C"/>
    <property type="match status" value="1"/>
</dbReference>